<dbReference type="GO" id="GO:0046872">
    <property type="term" value="F:metal ion binding"/>
    <property type="evidence" value="ECO:0007669"/>
    <property type="project" value="UniProtKB-KW"/>
</dbReference>
<evidence type="ECO:0000313" key="11">
    <source>
        <dbReference type="EMBL" id="KAK6631727.1"/>
    </source>
</evidence>
<keyword evidence="8" id="KW-0496">Mitochondrion</keyword>
<dbReference type="InterPro" id="IPR001017">
    <property type="entry name" value="DH_E1"/>
</dbReference>
<evidence type="ECO:0000256" key="1">
    <source>
        <dbReference type="ARBA" id="ARBA00001964"/>
    </source>
</evidence>
<keyword evidence="5" id="KW-0809">Transit peptide</keyword>
<gene>
    <name evidence="11" type="ORF">RUM43_013791</name>
</gene>
<evidence type="ECO:0000256" key="6">
    <source>
        <dbReference type="ARBA" id="ARBA00022958"/>
    </source>
</evidence>
<dbReference type="InterPro" id="IPR029061">
    <property type="entry name" value="THDP-binding"/>
</dbReference>
<evidence type="ECO:0000256" key="9">
    <source>
        <dbReference type="RuleBase" id="RU365014"/>
    </source>
</evidence>
<dbReference type="FunFam" id="3.40.50.970:FF:000015">
    <property type="entry name" value="2-oxoisovalerate dehydrogenase subunit alpha"/>
    <property type="match status" value="1"/>
</dbReference>
<evidence type="ECO:0000256" key="2">
    <source>
        <dbReference type="ARBA" id="ARBA00004305"/>
    </source>
</evidence>
<comment type="similarity">
    <text evidence="3 9">Belongs to the BCKDHA family.</text>
</comment>
<dbReference type="CDD" id="cd02000">
    <property type="entry name" value="TPP_E1_PDC_ADC_BCADC"/>
    <property type="match status" value="1"/>
</dbReference>
<comment type="function">
    <text evidence="9">The branched-chain alpha-keto dehydrogenase complex catalyzes the overall conversion of alpha-keto acids to acyl-CoA and CO(2). It contains multiple copies of three enzymatic components: branched-chain alpha-keto acid decarboxylase (E1), lipoamide acyltransferase (E2) and lipoamide dehydrogenase (E3).</text>
</comment>
<dbReference type="InterPro" id="IPR050771">
    <property type="entry name" value="Alpha-ketoacid_DH_E1_comp"/>
</dbReference>
<reference evidence="11 12" key="1">
    <citation type="submission" date="2023-10" db="EMBL/GenBank/DDBJ databases">
        <title>Genomes of two closely related lineages of the louse Polyplax serrata with different host specificities.</title>
        <authorList>
            <person name="Martinu J."/>
            <person name="Tarabai H."/>
            <person name="Stefka J."/>
            <person name="Hypsa V."/>
        </authorList>
    </citation>
    <scope>NUCLEOTIDE SEQUENCE [LARGE SCALE GENOMIC DNA]</scope>
    <source>
        <strain evidence="11">HR10_N</strain>
    </source>
</reference>
<keyword evidence="4" id="KW-0479">Metal-binding</keyword>
<name>A0AAN8PR98_POLSC</name>
<evidence type="ECO:0000256" key="8">
    <source>
        <dbReference type="ARBA" id="ARBA00023128"/>
    </source>
</evidence>
<evidence type="ECO:0000256" key="5">
    <source>
        <dbReference type="ARBA" id="ARBA00022946"/>
    </source>
</evidence>
<dbReference type="GO" id="GO:0009083">
    <property type="term" value="P:branched-chain amino acid catabolic process"/>
    <property type="evidence" value="ECO:0007669"/>
    <property type="project" value="TreeGrafter"/>
</dbReference>
<comment type="catalytic activity">
    <reaction evidence="9">
        <text>N(6)-[(R)-lipoyl]-L-lysyl-[protein] + 3-methyl-2-oxobutanoate + H(+) = N(6)-[(R)-S(8)-2-methylpropanoyldihydrolipoyl]-L-lysyl-[protein] + CO2</text>
        <dbReference type="Rhea" id="RHEA:13457"/>
        <dbReference type="Rhea" id="RHEA-COMP:10474"/>
        <dbReference type="Rhea" id="RHEA-COMP:10497"/>
        <dbReference type="ChEBI" id="CHEBI:11851"/>
        <dbReference type="ChEBI" id="CHEBI:15378"/>
        <dbReference type="ChEBI" id="CHEBI:16526"/>
        <dbReference type="ChEBI" id="CHEBI:83099"/>
        <dbReference type="ChEBI" id="CHEBI:83142"/>
        <dbReference type="EC" id="1.2.4.4"/>
    </reaction>
</comment>
<keyword evidence="6" id="KW-0630">Potassium</keyword>
<organism evidence="11 12">
    <name type="scientific">Polyplax serrata</name>
    <name type="common">Common mouse louse</name>
    <dbReference type="NCBI Taxonomy" id="468196"/>
    <lineage>
        <taxon>Eukaryota</taxon>
        <taxon>Metazoa</taxon>
        <taxon>Ecdysozoa</taxon>
        <taxon>Arthropoda</taxon>
        <taxon>Hexapoda</taxon>
        <taxon>Insecta</taxon>
        <taxon>Pterygota</taxon>
        <taxon>Neoptera</taxon>
        <taxon>Paraneoptera</taxon>
        <taxon>Psocodea</taxon>
        <taxon>Troctomorpha</taxon>
        <taxon>Phthiraptera</taxon>
        <taxon>Anoplura</taxon>
        <taxon>Polyplacidae</taxon>
        <taxon>Polyplax</taxon>
    </lineage>
</organism>
<dbReference type="EMBL" id="JAWJWE010000008">
    <property type="protein sequence ID" value="KAK6631727.1"/>
    <property type="molecule type" value="Genomic_DNA"/>
</dbReference>
<comment type="caution">
    <text evidence="11">The sequence shown here is derived from an EMBL/GenBank/DDBJ whole genome shotgun (WGS) entry which is preliminary data.</text>
</comment>
<accession>A0AAN8PR98</accession>
<feature type="domain" description="Dehydrogenase E1 component" evidence="10">
    <location>
        <begin position="96"/>
        <end position="393"/>
    </location>
</feature>
<dbReference type="Pfam" id="PF00676">
    <property type="entry name" value="E1_dh"/>
    <property type="match status" value="1"/>
</dbReference>
<dbReference type="Proteomes" id="UP001372834">
    <property type="component" value="Unassembled WGS sequence"/>
</dbReference>
<evidence type="ECO:0000313" key="12">
    <source>
        <dbReference type="Proteomes" id="UP001372834"/>
    </source>
</evidence>
<dbReference type="Gene3D" id="3.40.50.970">
    <property type="match status" value="1"/>
</dbReference>
<evidence type="ECO:0000259" key="10">
    <source>
        <dbReference type="Pfam" id="PF00676"/>
    </source>
</evidence>
<comment type="subcellular location">
    <subcellularLocation>
        <location evidence="2">Mitochondrion matrix</location>
    </subcellularLocation>
</comment>
<evidence type="ECO:0000256" key="3">
    <source>
        <dbReference type="ARBA" id="ARBA00008646"/>
    </source>
</evidence>
<dbReference type="GO" id="GO:0003863">
    <property type="term" value="F:branched-chain 2-oxo acid dehydrogenase activity"/>
    <property type="evidence" value="ECO:0007669"/>
    <property type="project" value="UniProtKB-EC"/>
</dbReference>
<dbReference type="PANTHER" id="PTHR43380">
    <property type="entry name" value="2-OXOISOVALERATE DEHYDROGENASE SUBUNIT ALPHA, MITOCHONDRIAL"/>
    <property type="match status" value="1"/>
</dbReference>
<keyword evidence="9" id="KW-0786">Thiamine pyrophosphate</keyword>
<dbReference type="EC" id="1.2.4.4" evidence="9"/>
<evidence type="ECO:0000256" key="7">
    <source>
        <dbReference type="ARBA" id="ARBA00023002"/>
    </source>
</evidence>
<sequence>MLCRKVLIHGHSTASIWKNLLANSTWSKKFSTALTGVASSTSFLGCKRPTTEKLTFITDYDVPMPIYKAMSDDGTQIVSPEVNYLVEQESLLKMYKDMVAINTMDQILYESQRQGRISFYMTNFGEEACQIGSAAALSSQDLIFAQYREAAVLLYRGFGYESFMNQCYGNELDEGKGRQMPVHYGSKKLNFVTISSPLGTQLPQAVGAAYTYKMSKKDACVITYFGEGAASEGDAHAAFNFAATLNCPVIFFCRNNCYAISTPCYEQYSGDGIAGRSVGYGIATIRVDGNDILAVLHATKVARELAVKESKPVLIEAMTYRIGHHSTSDDSSTYRSLDEIKEWNDYNHPIVKFKKFLEIRDWWNDTKDKEWRQDVKKKVLKAFNDAEKVKKPQWKELFQDVYHDMPTHIKQETNVGNGGSFKSIRTALPNERLQKLAKSYGT</sequence>
<comment type="cofactor">
    <cofactor evidence="1 9">
        <name>thiamine diphosphate</name>
        <dbReference type="ChEBI" id="CHEBI:58937"/>
    </cofactor>
</comment>
<dbReference type="PANTHER" id="PTHR43380:SF1">
    <property type="entry name" value="2-OXOISOVALERATE DEHYDROGENASE SUBUNIT ALPHA, MITOCHONDRIAL"/>
    <property type="match status" value="1"/>
</dbReference>
<dbReference type="GO" id="GO:0005759">
    <property type="term" value="C:mitochondrial matrix"/>
    <property type="evidence" value="ECO:0007669"/>
    <property type="project" value="UniProtKB-SubCell"/>
</dbReference>
<dbReference type="SUPFAM" id="SSF52518">
    <property type="entry name" value="Thiamin diphosphate-binding fold (THDP-binding)"/>
    <property type="match status" value="1"/>
</dbReference>
<keyword evidence="7 9" id="KW-0560">Oxidoreductase</keyword>
<evidence type="ECO:0000256" key="4">
    <source>
        <dbReference type="ARBA" id="ARBA00022723"/>
    </source>
</evidence>
<proteinExistence type="inferred from homology"/>
<dbReference type="AlphaFoldDB" id="A0AAN8PR98"/>
<protein>
    <recommendedName>
        <fullName evidence="9">2-oxoisovalerate dehydrogenase subunit alpha</fullName>
        <ecNumber evidence="9">1.2.4.4</ecNumber>
    </recommendedName>
    <alternativeName>
        <fullName evidence="9">Branched-chain alpha-keto acid dehydrogenase E1 component alpha chain</fullName>
    </alternativeName>
</protein>